<evidence type="ECO:0000259" key="2">
    <source>
        <dbReference type="Pfam" id="PF00857"/>
    </source>
</evidence>
<feature type="domain" description="Isochorismatase-like" evidence="2">
    <location>
        <begin position="9"/>
        <end position="176"/>
    </location>
</feature>
<dbReference type="InterPro" id="IPR036380">
    <property type="entry name" value="Isochorismatase-like_sf"/>
</dbReference>
<keyword evidence="1" id="KW-0378">Hydrolase</keyword>
<dbReference type="CDD" id="cd00431">
    <property type="entry name" value="cysteine_hydrolases"/>
    <property type="match status" value="1"/>
</dbReference>
<keyword evidence="4" id="KW-1185">Reference proteome</keyword>
<proteinExistence type="predicted"/>
<comment type="caution">
    <text evidence="3">The sequence shown here is derived from an EMBL/GenBank/DDBJ whole genome shotgun (WGS) entry which is preliminary data.</text>
</comment>
<dbReference type="InterPro" id="IPR050272">
    <property type="entry name" value="Isochorismatase-like_hydrls"/>
</dbReference>
<reference evidence="3 4" key="1">
    <citation type="journal article" date="2019" name="Int. J. Syst. Evol. Microbiol.">
        <title>The Global Catalogue of Microorganisms (GCM) 10K type strain sequencing project: providing services to taxonomists for standard genome sequencing and annotation.</title>
        <authorList>
            <consortium name="The Broad Institute Genomics Platform"/>
            <consortium name="The Broad Institute Genome Sequencing Center for Infectious Disease"/>
            <person name="Wu L."/>
            <person name="Ma J."/>
        </authorList>
    </citation>
    <scope>NUCLEOTIDE SEQUENCE [LARGE SCALE GENOMIC DNA]</scope>
    <source>
        <strain evidence="3 4">JCM 14902</strain>
    </source>
</reference>
<dbReference type="EMBL" id="BAAAOH010000001">
    <property type="protein sequence ID" value="GAA1972283.1"/>
    <property type="molecule type" value="Genomic_DNA"/>
</dbReference>
<dbReference type="Gene3D" id="3.40.50.850">
    <property type="entry name" value="Isochorismatase-like"/>
    <property type="match status" value="1"/>
</dbReference>
<gene>
    <name evidence="3" type="ORF">GCM10009777_00290</name>
</gene>
<dbReference type="RefSeq" id="WP_344057348.1">
    <property type="nucleotide sequence ID" value="NZ_BAAAOH010000001.1"/>
</dbReference>
<name>A0ABN2RNP8_9MICO</name>
<organism evidence="3 4">
    <name type="scientific">Microbacterium pumilum</name>
    <dbReference type="NCBI Taxonomy" id="344165"/>
    <lineage>
        <taxon>Bacteria</taxon>
        <taxon>Bacillati</taxon>
        <taxon>Actinomycetota</taxon>
        <taxon>Actinomycetes</taxon>
        <taxon>Micrococcales</taxon>
        <taxon>Microbacteriaceae</taxon>
        <taxon>Microbacterium</taxon>
    </lineage>
</organism>
<dbReference type="InterPro" id="IPR000868">
    <property type="entry name" value="Isochorismatase-like_dom"/>
</dbReference>
<evidence type="ECO:0000256" key="1">
    <source>
        <dbReference type="ARBA" id="ARBA00022801"/>
    </source>
</evidence>
<evidence type="ECO:0000313" key="3">
    <source>
        <dbReference type="EMBL" id="GAA1972283.1"/>
    </source>
</evidence>
<dbReference type="Proteomes" id="UP001500326">
    <property type="component" value="Unassembled WGS sequence"/>
</dbReference>
<protein>
    <submittedName>
        <fullName evidence="3">Isochorismatase family protein</fullName>
    </submittedName>
</protein>
<dbReference type="PANTHER" id="PTHR43540:SF7">
    <property type="entry name" value="ISOCHORISMATASE FAMILY PROTEIN YECD"/>
    <property type="match status" value="1"/>
</dbReference>
<accession>A0ABN2RNP8</accession>
<sequence length="185" mass="19313">MTSEPTTSSALIVVDLQQSTLPNARAAVSADWLANVMTLIEAFRERELPVVIATSLGTPPGRTSYADSGRDWPAGATALASEITPADSDIRIERRGLSVFVGTDLATILRAADVAEVVIVGIATSFGVESSARAGYDLGFDVVVVSDAIADLRRASMDHSLAHVLPVVGRVRTTADVLGTLVAPL</sequence>
<dbReference type="SUPFAM" id="SSF52499">
    <property type="entry name" value="Isochorismatase-like hydrolases"/>
    <property type="match status" value="1"/>
</dbReference>
<dbReference type="Pfam" id="PF00857">
    <property type="entry name" value="Isochorismatase"/>
    <property type="match status" value="1"/>
</dbReference>
<evidence type="ECO:0000313" key="4">
    <source>
        <dbReference type="Proteomes" id="UP001500326"/>
    </source>
</evidence>
<dbReference type="PANTHER" id="PTHR43540">
    <property type="entry name" value="PEROXYUREIDOACRYLATE/UREIDOACRYLATE AMIDOHYDROLASE-RELATED"/>
    <property type="match status" value="1"/>
</dbReference>